<dbReference type="InterPro" id="IPR018378">
    <property type="entry name" value="C-type_lectin_CS"/>
</dbReference>
<keyword evidence="3" id="KW-1015">Disulfide bond</keyword>
<dbReference type="PROSITE" id="PS00615">
    <property type="entry name" value="C_TYPE_LECTIN_1"/>
    <property type="match status" value="1"/>
</dbReference>
<protein>
    <submittedName>
        <fullName evidence="7">C-type lectin lectoxin-Thr1-like</fullName>
    </submittedName>
</protein>
<dbReference type="PANTHER" id="PTHR22803">
    <property type="entry name" value="MANNOSE, PHOSPHOLIPASE, LECTIN RECEPTOR RELATED"/>
    <property type="match status" value="1"/>
</dbReference>
<gene>
    <name evidence="7" type="primary">LOC132710996</name>
</gene>
<proteinExistence type="predicted"/>
<evidence type="ECO:0000256" key="4">
    <source>
        <dbReference type="SAM" id="SignalP"/>
    </source>
</evidence>
<evidence type="ECO:0000259" key="5">
    <source>
        <dbReference type="PROSITE" id="PS50041"/>
    </source>
</evidence>
<comment type="subcellular location">
    <subcellularLocation>
        <location evidence="1">Secreted</location>
    </subcellularLocation>
</comment>
<dbReference type="InterPro" id="IPR016186">
    <property type="entry name" value="C-type_lectin-like/link_sf"/>
</dbReference>
<dbReference type="Gene3D" id="3.10.100.10">
    <property type="entry name" value="Mannose-Binding Protein A, subunit A"/>
    <property type="match status" value="1"/>
</dbReference>
<evidence type="ECO:0000256" key="3">
    <source>
        <dbReference type="ARBA" id="ARBA00023157"/>
    </source>
</evidence>
<feature type="signal peptide" evidence="4">
    <location>
        <begin position="1"/>
        <end position="25"/>
    </location>
</feature>
<dbReference type="GeneID" id="132710996"/>
<dbReference type="PRINTS" id="PR01504">
    <property type="entry name" value="PNCREATITSAP"/>
</dbReference>
<dbReference type="InterPro" id="IPR050111">
    <property type="entry name" value="C-type_lectin/snaclec_domain"/>
</dbReference>
<feature type="domain" description="C-type lectin" evidence="5">
    <location>
        <begin position="35"/>
        <end position="157"/>
    </location>
</feature>
<evidence type="ECO:0000313" key="7">
    <source>
        <dbReference type="RefSeq" id="XP_060544716.1"/>
    </source>
</evidence>
<sequence>MGFASVCVPFLGFLVASFFIQGLEAVSCPLNWFLYEQHCYGFFENKLSWNDAETECSSHGKHAHLASILSEREMNSIASAILTNYGEAYRTWIGMYKIRGGKIRMRWVDASVAEYMPWAQNQPSNCQERQNCVELYSNDYKVWNDQFCEMKLSYLCKMAVY</sequence>
<evidence type="ECO:0000256" key="1">
    <source>
        <dbReference type="ARBA" id="ARBA00004613"/>
    </source>
</evidence>
<dbReference type="InterPro" id="IPR001304">
    <property type="entry name" value="C-type_lectin-like"/>
</dbReference>
<dbReference type="InterPro" id="IPR016187">
    <property type="entry name" value="CTDL_fold"/>
</dbReference>
<dbReference type="Proteomes" id="UP001652622">
    <property type="component" value="Unplaced"/>
</dbReference>
<keyword evidence="4" id="KW-0732">Signal</keyword>
<keyword evidence="2" id="KW-0964">Secreted</keyword>
<evidence type="ECO:0000256" key="2">
    <source>
        <dbReference type="ARBA" id="ARBA00022525"/>
    </source>
</evidence>
<keyword evidence="6" id="KW-1185">Reference proteome</keyword>
<dbReference type="RefSeq" id="XP_060544716.1">
    <property type="nucleotide sequence ID" value="XM_060688733.1"/>
</dbReference>
<dbReference type="SUPFAM" id="SSF56436">
    <property type="entry name" value="C-type lectin-like"/>
    <property type="match status" value="1"/>
</dbReference>
<dbReference type="PROSITE" id="PS50041">
    <property type="entry name" value="C_TYPE_LECTIN_2"/>
    <property type="match status" value="1"/>
</dbReference>
<organism evidence="6 7">
    <name type="scientific">Pantherophis guttatus</name>
    <name type="common">Corn snake</name>
    <name type="synonym">Elaphe guttata</name>
    <dbReference type="NCBI Taxonomy" id="94885"/>
    <lineage>
        <taxon>Eukaryota</taxon>
        <taxon>Metazoa</taxon>
        <taxon>Chordata</taxon>
        <taxon>Craniata</taxon>
        <taxon>Vertebrata</taxon>
        <taxon>Euteleostomi</taxon>
        <taxon>Lepidosauria</taxon>
        <taxon>Squamata</taxon>
        <taxon>Bifurcata</taxon>
        <taxon>Unidentata</taxon>
        <taxon>Episquamata</taxon>
        <taxon>Toxicofera</taxon>
        <taxon>Serpentes</taxon>
        <taxon>Colubroidea</taxon>
        <taxon>Colubridae</taxon>
        <taxon>Colubrinae</taxon>
        <taxon>Pantherophis</taxon>
    </lineage>
</organism>
<reference evidence="7" key="1">
    <citation type="submission" date="2025-08" db="UniProtKB">
        <authorList>
            <consortium name="RefSeq"/>
        </authorList>
    </citation>
    <scope>IDENTIFICATION</scope>
    <source>
        <tissue evidence="7">Blood</tissue>
    </source>
</reference>
<name>A0ABM3Z8L2_PANGU</name>
<feature type="chain" id="PRO_5047119407" evidence="4">
    <location>
        <begin position="26"/>
        <end position="161"/>
    </location>
</feature>
<dbReference type="Pfam" id="PF00059">
    <property type="entry name" value="Lectin_C"/>
    <property type="match status" value="1"/>
</dbReference>
<evidence type="ECO:0000313" key="6">
    <source>
        <dbReference type="Proteomes" id="UP001652622"/>
    </source>
</evidence>
<accession>A0ABM3Z8L2</accession>
<dbReference type="SMART" id="SM00034">
    <property type="entry name" value="CLECT"/>
    <property type="match status" value="1"/>
</dbReference>